<evidence type="ECO:0000259" key="8">
    <source>
        <dbReference type="Pfam" id="PF06808"/>
    </source>
</evidence>
<dbReference type="RefSeq" id="WP_209596186.1">
    <property type="nucleotide sequence ID" value="NZ_JAGJCF010000016.1"/>
</dbReference>
<accession>A0ABS4BL66</accession>
<dbReference type="PANTHER" id="PTHR33362:SF5">
    <property type="entry name" value="C4-DICARBOXYLATE TRAP TRANSPORTER LARGE PERMEASE PROTEIN DCTM"/>
    <property type="match status" value="1"/>
</dbReference>
<feature type="transmembrane region" description="Helical" evidence="7">
    <location>
        <begin position="335"/>
        <end position="354"/>
    </location>
</feature>
<comment type="subunit">
    <text evidence="7">The complex comprises the extracytoplasmic solute receptor protein and the two transmembrane proteins.</text>
</comment>
<evidence type="ECO:0000313" key="9">
    <source>
        <dbReference type="EMBL" id="MBP0617416.1"/>
    </source>
</evidence>
<comment type="caution">
    <text evidence="9">The sequence shown here is derived from an EMBL/GenBank/DDBJ whole genome shotgun (WGS) entry which is preliminary data.</text>
</comment>
<dbReference type="EMBL" id="JAGJCF010000016">
    <property type="protein sequence ID" value="MBP0617416.1"/>
    <property type="molecule type" value="Genomic_DNA"/>
</dbReference>
<gene>
    <name evidence="9" type="ORF">J6595_17650</name>
</gene>
<keyword evidence="10" id="KW-1185">Reference proteome</keyword>
<comment type="similarity">
    <text evidence="7">Belongs to the TRAP transporter large permease family.</text>
</comment>
<evidence type="ECO:0000256" key="4">
    <source>
        <dbReference type="ARBA" id="ARBA00022692"/>
    </source>
</evidence>
<dbReference type="NCBIfam" id="TIGR00786">
    <property type="entry name" value="dctM"/>
    <property type="match status" value="1"/>
</dbReference>
<comment type="subcellular location">
    <subcellularLocation>
        <location evidence="1 7">Cell inner membrane</location>
        <topology evidence="1 7">Multi-pass membrane protein</topology>
    </subcellularLocation>
</comment>
<dbReference type="Proteomes" id="UP000678276">
    <property type="component" value="Unassembled WGS sequence"/>
</dbReference>
<dbReference type="PANTHER" id="PTHR33362">
    <property type="entry name" value="SIALIC ACID TRAP TRANSPORTER PERMEASE PROTEIN SIAT-RELATED"/>
    <property type="match status" value="1"/>
</dbReference>
<evidence type="ECO:0000256" key="6">
    <source>
        <dbReference type="ARBA" id="ARBA00023136"/>
    </source>
</evidence>
<comment type="caution">
    <text evidence="7">Lacks conserved residue(s) required for the propagation of feature annotation.</text>
</comment>
<dbReference type="InterPro" id="IPR004681">
    <property type="entry name" value="TRAP_DctM"/>
</dbReference>
<feature type="transmembrane region" description="Helical" evidence="7">
    <location>
        <begin position="170"/>
        <end position="195"/>
    </location>
</feature>
<proteinExistence type="inferred from homology"/>
<feature type="domain" description="TRAP C4-dicarboxylate transport system permease DctM subunit" evidence="8">
    <location>
        <begin position="6"/>
        <end position="419"/>
    </location>
</feature>
<protein>
    <recommendedName>
        <fullName evidence="7">TRAP transporter large permease protein</fullName>
    </recommendedName>
</protein>
<feature type="transmembrane region" description="Helical" evidence="7">
    <location>
        <begin position="61"/>
        <end position="82"/>
    </location>
</feature>
<name>A0ABS4BL66_9HYPH</name>
<evidence type="ECO:0000256" key="5">
    <source>
        <dbReference type="ARBA" id="ARBA00022989"/>
    </source>
</evidence>
<dbReference type="Pfam" id="PF06808">
    <property type="entry name" value="DctM"/>
    <property type="match status" value="1"/>
</dbReference>
<keyword evidence="2" id="KW-1003">Cell membrane</keyword>
<organism evidence="9 10">
    <name type="scientific">Jiella mangrovi</name>
    <dbReference type="NCBI Taxonomy" id="2821407"/>
    <lineage>
        <taxon>Bacteria</taxon>
        <taxon>Pseudomonadati</taxon>
        <taxon>Pseudomonadota</taxon>
        <taxon>Alphaproteobacteria</taxon>
        <taxon>Hyphomicrobiales</taxon>
        <taxon>Aurantimonadaceae</taxon>
        <taxon>Jiella</taxon>
    </lineage>
</organism>
<keyword evidence="5 7" id="KW-1133">Transmembrane helix</keyword>
<evidence type="ECO:0000256" key="1">
    <source>
        <dbReference type="ARBA" id="ARBA00004429"/>
    </source>
</evidence>
<feature type="transmembrane region" description="Helical" evidence="7">
    <location>
        <begin position="312"/>
        <end position="328"/>
    </location>
</feature>
<reference evidence="9 10" key="1">
    <citation type="submission" date="2021-04" db="EMBL/GenBank/DDBJ databases">
        <title>Whole genome sequence of Jiella sp. KSK16Y-1.</title>
        <authorList>
            <person name="Tuo L."/>
        </authorList>
    </citation>
    <scope>NUCLEOTIDE SEQUENCE [LARGE SCALE GENOMIC DNA]</scope>
    <source>
        <strain evidence="9 10">KSK16Y-1</strain>
    </source>
</reference>
<keyword evidence="7" id="KW-0813">Transport</keyword>
<comment type="function">
    <text evidence="7">Part of the tripartite ATP-independent periplasmic (TRAP) transport system.</text>
</comment>
<feature type="transmembrane region" description="Helical" evidence="7">
    <location>
        <begin position="216"/>
        <end position="237"/>
    </location>
</feature>
<evidence type="ECO:0000313" key="10">
    <source>
        <dbReference type="Proteomes" id="UP000678276"/>
    </source>
</evidence>
<dbReference type="InterPro" id="IPR010656">
    <property type="entry name" value="DctM"/>
</dbReference>
<keyword evidence="6 7" id="KW-0472">Membrane</keyword>
<feature type="transmembrane region" description="Helical" evidence="7">
    <location>
        <begin position="135"/>
        <end position="158"/>
    </location>
</feature>
<feature type="transmembrane region" description="Helical" evidence="7">
    <location>
        <begin position="280"/>
        <end position="300"/>
    </location>
</feature>
<keyword evidence="4 7" id="KW-0812">Transmembrane</keyword>
<evidence type="ECO:0000256" key="2">
    <source>
        <dbReference type="ARBA" id="ARBA00022475"/>
    </source>
</evidence>
<sequence length="429" mass="44772">MLTTLLVLLFGLIAIGIPVAAVLVAVTVVLDQLFSFFPVLPAVGDMIWGGATNFSLVAVPLFILTGELLLSSGIAAGMFAAIDRWVSVVPGGLLHTVIGSSALFSATSGSSVATAATIGTVAIPQMKAGGYSPPLFLGSIAAGGTLGILIPPSINMIIYGVLADVSIGRLYLAGLIPGIILALIFSAVILGACIAKPAIGGGRRLHPSWAERFSALPGLLPPLLLFVLMVGSIYLGIATPTEAAALGLMAALALTALRRKLSVAMLMRAFERTMRTTCMVMLIVLAAELLNFVMVSIGLAEQIRGLVESLDAPPLLVMLGIVATYLVLGCFMETLSLMIATTPIVVPIIVGIGYDPIWFGVVFMILIEAALITPPIGMNLFVVQSVRRDGPFRDVALGALPFVVAMLAMIFLLIALPQIATWLPSIVRF</sequence>
<keyword evidence="3 7" id="KW-0997">Cell inner membrane</keyword>
<evidence type="ECO:0000256" key="3">
    <source>
        <dbReference type="ARBA" id="ARBA00022519"/>
    </source>
</evidence>
<evidence type="ECO:0000256" key="7">
    <source>
        <dbReference type="RuleBase" id="RU369079"/>
    </source>
</evidence>
<dbReference type="PIRSF" id="PIRSF006066">
    <property type="entry name" value="HI0050"/>
    <property type="match status" value="1"/>
</dbReference>
<feature type="transmembrane region" description="Helical" evidence="7">
    <location>
        <begin position="360"/>
        <end position="383"/>
    </location>
</feature>
<feature type="transmembrane region" description="Helical" evidence="7">
    <location>
        <begin position="395"/>
        <end position="420"/>
    </location>
</feature>